<evidence type="ECO:0000313" key="8">
    <source>
        <dbReference type="Proteomes" id="UP000763641"/>
    </source>
</evidence>
<dbReference type="PANTHER" id="PTHR38776:SF1">
    <property type="entry name" value="MLTA-INTERACTING PROTEIN-RELATED"/>
    <property type="match status" value="1"/>
</dbReference>
<dbReference type="Proteomes" id="UP000763641">
    <property type="component" value="Unassembled WGS sequence"/>
</dbReference>
<dbReference type="RefSeq" id="WP_204193688.1">
    <property type="nucleotide sequence ID" value="NZ_JAFEMC010000001.1"/>
</dbReference>
<comment type="similarity">
    <text evidence="2">Belongs to the MipA/OmpV family.</text>
</comment>
<evidence type="ECO:0000256" key="4">
    <source>
        <dbReference type="ARBA" id="ARBA00023136"/>
    </source>
</evidence>
<evidence type="ECO:0000313" key="7">
    <source>
        <dbReference type="EMBL" id="MBM6575106.1"/>
    </source>
</evidence>
<proteinExistence type="inferred from homology"/>
<keyword evidence="8" id="KW-1185">Reference proteome</keyword>
<reference evidence="7 8" key="1">
    <citation type="submission" date="2020-12" db="EMBL/GenBank/DDBJ databases">
        <title>Sphingomonas sp.</title>
        <authorList>
            <person name="Kim M.K."/>
        </authorList>
    </citation>
    <scope>NUCLEOTIDE SEQUENCE [LARGE SCALE GENOMIC DNA]</scope>
    <source>
        <strain evidence="7 8">BT552</strain>
    </source>
</reference>
<name>A0ABS2D2F0_9SPHN</name>
<protein>
    <submittedName>
        <fullName evidence="7">MipA/OmpV family protein</fullName>
    </submittedName>
</protein>
<keyword evidence="4" id="KW-0472">Membrane</keyword>
<evidence type="ECO:0000256" key="3">
    <source>
        <dbReference type="ARBA" id="ARBA00022729"/>
    </source>
</evidence>
<feature type="signal peptide" evidence="6">
    <location>
        <begin position="1"/>
        <end position="20"/>
    </location>
</feature>
<comment type="caution">
    <text evidence="7">The sequence shown here is derived from an EMBL/GenBank/DDBJ whole genome shotgun (WGS) entry which is preliminary data.</text>
</comment>
<evidence type="ECO:0000256" key="5">
    <source>
        <dbReference type="ARBA" id="ARBA00023237"/>
    </source>
</evidence>
<evidence type="ECO:0000256" key="1">
    <source>
        <dbReference type="ARBA" id="ARBA00004442"/>
    </source>
</evidence>
<evidence type="ECO:0000256" key="6">
    <source>
        <dbReference type="SAM" id="SignalP"/>
    </source>
</evidence>
<accession>A0ABS2D2F0</accession>
<comment type="subcellular location">
    <subcellularLocation>
        <location evidence="1">Cell outer membrane</location>
    </subcellularLocation>
</comment>
<gene>
    <name evidence="7" type="ORF">ILT43_01880</name>
</gene>
<feature type="chain" id="PRO_5047525883" evidence="6">
    <location>
        <begin position="21"/>
        <end position="285"/>
    </location>
</feature>
<dbReference type="PANTHER" id="PTHR38776">
    <property type="entry name" value="MLTA-INTERACTING PROTEIN-RELATED"/>
    <property type="match status" value="1"/>
</dbReference>
<sequence>MIRPLAFTAVLALLSASAQAQEASPATPPPPVDPGADRLTIGVGPAVVPSYTGSDQYGIVPGIALQGQVHGLAFASQGTALWLDAIRGSGGVGWKAQAGPIAALRLDRTSRIQDSRVSGLGELRSAWEVGAWAGIQRTGVVTSPYDNVSASVSYQADVHDAHRSYVVSPSVSYSTPLSRKDYVSLSAGADWVGRGFGDYYYDISAAGAATSGLDPYDGADRAGWKDWNASLLVAHAITGDLTHGLGLFATGGYQRLLGRYARSPIVADAGSPDQWNGAVGVEWTF</sequence>
<dbReference type="InterPro" id="IPR010583">
    <property type="entry name" value="MipA"/>
</dbReference>
<keyword evidence="3 6" id="KW-0732">Signal</keyword>
<organism evidence="7 8">
    <name type="scientific">Sphingomonas longa</name>
    <dbReference type="NCBI Taxonomy" id="2778730"/>
    <lineage>
        <taxon>Bacteria</taxon>
        <taxon>Pseudomonadati</taxon>
        <taxon>Pseudomonadota</taxon>
        <taxon>Alphaproteobacteria</taxon>
        <taxon>Sphingomonadales</taxon>
        <taxon>Sphingomonadaceae</taxon>
        <taxon>Sphingomonas</taxon>
    </lineage>
</organism>
<dbReference type="EMBL" id="JAFEMC010000001">
    <property type="protein sequence ID" value="MBM6575106.1"/>
    <property type="molecule type" value="Genomic_DNA"/>
</dbReference>
<evidence type="ECO:0000256" key="2">
    <source>
        <dbReference type="ARBA" id="ARBA00005722"/>
    </source>
</evidence>
<keyword evidence="5" id="KW-0998">Cell outer membrane</keyword>
<dbReference type="Pfam" id="PF06629">
    <property type="entry name" value="MipA"/>
    <property type="match status" value="1"/>
</dbReference>